<dbReference type="Pfam" id="PF03551">
    <property type="entry name" value="PadR"/>
    <property type="match status" value="1"/>
</dbReference>
<evidence type="ECO:0000313" key="3">
    <source>
        <dbReference type="EMBL" id="MCE5170870.1"/>
    </source>
</evidence>
<dbReference type="InterPro" id="IPR018309">
    <property type="entry name" value="Tscrpt_reg_PadR_C"/>
</dbReference>
<evidence type="ECO:0000259" key="2">
    <source>
        <dbReference type="Pfam" id="PF10400"/>
    </source>
</evidence>
<dbReference type="EMBL" id="JAJNBZ010000013">
    <property type="protein sequence ID" value="MCE5170870.1"/>
    <property type="molecule type" value="Genomic_DNA"/>
</dbReference>
<dbReference type="InterPro" id="IPR036390">
    <property type="entry name" value="WH_DNA-bd_sf"/>
</dbReference>
<sequence>MLEHIILGLLLENEMNGYELKKTIDHTVGIFYSASYGSLYPALKRLADKQLVNVTAIEDSKNKKIYSILPAGKEAFLKWLSQPLQLTKNEHLLKIFFYDYLDEDTRQTRLAEYQFKVANERERLKNVERIVAKELTQLSNPQQYYYRLSVLQYGLHYFEMENSWVEDIMERKNRNNDEQHD</sequence>
<dbReference type="Pfam" id="PF10400">
    <property type="entry name" value="Vir_act_alpha_C"/>
    <property type="match status" value="1"/>
</dbReference>
<gene>
    <name evidence="3" type="ORF">LQV63_16320</name>
</gene>
<evidence type="ECO:0000259" key="1">
    <source>
        <dbReference type="Pfam" id="PF03551"/>
    </source>
</evidence>
<dbReference type="Gene3D" id="1.10.10.10">
    <property type="entry name" value="Winged helix-like DNA-binding domain superfamily/Winged helix DNA-binding domain"/>
    <property type="match status" value="1"/>
</dbReference>
<protein>
    <submittedName>
        <fullName evidence="3">PadR family transcriptional regulator</fullName>
    </submittedName>
</protein>
<dbReference type="PANTHER" id="PTHR43252:SF6">
    <property type="entry name" value="NEGATIVE TRANSCRIPTION REGULATOR PADR"/>
    <property type="match status" value="1"/>
</dbReference>
<dbReference type="InterPro" id="IPR005149">
    <property type="entry name" value="Tscrpt_reg_PadR_N"/>
</dbReference>
<dbReference type="PANTHER" id="PTHR43252">
    <property type="entry name" value="TRANSCRIPTIONAL REGULATOR YQJI"/>
    <property type="match status" value="1"/>
</dbReference>
<name>A0ABS8YFU4_9BACL</name>
<organism evidence="3 4">
    <name type="scientific">Paenibacillus profundus</name>
    <dbReference type="NCBI Taxonomy" id="1173085"/>
    <lineage>
        <taxon>Bacteria</taxon>
        <taxon>Bacillati</taxon>
        <taxon>Bacillota</taxon>
        <taxon>Bacilli</taxon>
        <taxon>Bacillales</taxon>
        <taxon>Paenibacillaceae</taxon>
        <taxon>Paenibacillus</taxon>
    </lineage>
</organism>
<dbReference type="Gene3D" id="6.10.140.190">
    <property type="match status" value="1"/>
</dbReference>
<dbReference type="Proteomes" id="UP001199916">
    <property type="component" value="Unassembled WGS sequence"/>
</dbReference>
<keyword evidence="4" id="KW-1185">Reference proteome</keyword>
<feature type="domain" description="Transcription regulator PadR N-terminal" evidence="1">
    <location>
        <begin position="6"/>
        <end position="76"/>
    </location>
</feature>
<evidence type="ECO:0000313" key="4">
    <source>
        <dbReference type="Proteomes" id="UP001199916"/>
    </source>
</evidence>
<dbReference type="SUPFAM" id="SSF46785">
    <property type="entry name" value="Winged helix' DNA-binding domain"/>
    <property type="match status" value="1"/>
</dbReference>
<dbReference type="RefSeq" id="WP_019420239.1">
    <property type="nucleotide sequence ID" value="NZ_JAJNBZ010000013.1"/>
</dbReference>
<feature type="domain" description="Transcription regulator PadR C-terminal" evidence="2">
    <location>
        <begin position="87"/>
        <end position="170"/>
    </location>
</feature>
<comment type="caution">
    <text evidence="3">The sequence shown here is derived from an EMBL/GenBank/DDBJ whole genome shotgun (WGS) entry which is preliminary data.</text>
</comment>
<reference evidence="3 4" key="1">
    <citation type="submission" date="2021-11" db="EMBL/GenBank/DDBJ databases">
        <title>Draft genome sequence of Paenibacillus profundus YoMME, a new Gram-positive bacteria with exoelectrogenic properties.</title>
        <authorList>
            <person name="Hubenova Y."/>
            <person name="Hubenova E."/>
            <person name="Manasiev Y."/>
            <person name="Peykov S."/>
            <person name="Mitov M."/>
        </authorList>
    </citation>
    <scope>NUCLEOTIDE SEQUENCE [LARGE SCALE GENOMIC DNA]</scope>
    <source>
        <strain evidence="3 4">YoMME</strain>
    </source>
</reference>
<accession>A0ABS8YFU4</accession>
<dbReference type="InterPro" id="IPR036388">
    <property type="entry name" value="WH-like_DNA-bd_sf"/>
</dbReference>
<proteinExistence type="predicted"/>